<comment type="caution">
    <text evidence="5">The sequence shown here is derived from an EMBL/GenBank/DDBJ whole genome shotgun (WGS) entry which is preliminary data.</text>
</comment>
<evidence type="ECO:0000256" key="1">
    <source>
        <dbReference type="ARBA" id="ARBA00010515"/>
    </source>
</evidence>
<dbReference type="Gene3D" id="3.40.50.1820">
    <property type="entry name" value="alpha/beta hydrolase"/>
    <property type="match status" value="1"/>
</dbReference>
<dbReference type="Proteomes" id="UP000295560">
    <property type="component" value="Unassembled WGS sequence"/>
</dbReference>
<protein>
    <submittedName>
        <fullName evidence="5">Acetyl esterase/lipase</fullName>
    </submittedName>
</protein>
<organism evidence="5 6">
    <name type="scientific">Pseudonocardia endophytica</name>
    <dbReference type="NCBI Taxonomy" id="401976"/>
    <lineage>
        <taxon>Bacteria</taxon>
        <taxon>Bacillati</taxon>
        <taxon>Actinomycetota</taxon>
        <taxon>Actinomycetes</taxon>
        <taxon>Pseudonocardiales</taxon>
        <taxon>Pseudonocardiaceae</taxon>
        <taxon>Pseudonocardia</taxon>
    </lineage>
</organism>
<feature type="active site" evidence="3">
    <location>
        <position position="146"/>
    </location>
</feature>
<dbReference type="SUPFAM" id="SSF53474">
    <property type="entry name" value="alpha/beta-Hydrolases"/>
    <property type="match status" value="1"/>
</dbReference>
<evidence type="ECO:0000256" key="3">
    <source>
        <dbReference type="PROSITE-ProRule" id="PRU10038"/>
    </source>
</evidence>
<dbReference type="AlphaFoldDB" id="A0A4R1HL54"/>
<dbReference type="RefSeq" id="WP_165922410.1">
    <property type="nucleotide sequence ID" value="NZ_SMFZ01000002.1"/>
</dbReference>
<dbReference type="InterPro" id="IPR050300">
    <property type="entry name" value="GDXG_lipolytic_enzyme"/>
</dbReference>
<feature type="domain" description="Alpha/beta hydrolase fold-3" evidence="4">
    <location>
        <begin position="72"/>
        <end position="272"/>
    </location>
</feature>
<dbReference type="InterPro" id="IPR033140">
    <property type="entry name" value="Lipase_GDXG_put_SER_AS"/>
</dbReference>
<sequence length="299" mass="30779">MHLPLAANRFLTSAVVAPLLSPTLPVTVRRRLLDVTGAVLPLPRGVRRASGSLGGVPAEVVSGVGAPGPHRVLYLHGGGYLVGSPASHRALLAGLSRATGTPVHALDYRLAPEHPYPAAVDDALAAFRALRAAGHPARSIAVAGDSAGGGLAMALVLRLRAAGEELPGSVGLISPWLDLDCVSPVLTRNAATDAMLDPSWLPQAARDYRGATGATAPELCPLDADLTGLPPLHVVAGSDEVLVDDADRLVERAGTAGTTVTYHRADGMWHAFPVLAGTLREADRALDELGAHLRADCSA</sequence>
<reference evidence="5 6" key="1">
    <citation type="submission" date="2019-03" db="EMBL/GenBank/DDBJ databases">
        <title>Sequencing the genomes of 1000 actinobacteria strains.</title>
        <authorList>
            <person name="Klenk H.-P."/>
        </authorList>
    </citation>
    <scope>NUCLEOTIDE SEQUENCE [LARGE SCALE GENOMIC DNA]</scope>
    <source>
        <strain evidence="5 6">DSM 44969</strain>
    </source>
</reference>
<dbReference type="InterPro" id="IPR029058">
    <property type="entry name" value="AB_hydrolase_fold"/>
</dbReference>
<gene>
    <name evidence="5" type="ORF">EV378_4278</name>
</gene>
<dbReference type="GO" id="GO:0004806">
    <property type="term" value="F:triacylglycerol lipase activity"/>
    <property type="evidence" value="ECO:0007669"/>
    <property type="project" value="TreeGrafter"/>
</dbReference>
<dbReference type="InterPro" id="IPR002168">
    <property type="entry name" value="Lipase_GDXG_HIS_AS"/>
</dbReference>
<proteinExistence type="inferred from homology"/>
<dbReference type="PROSITE" id="PS01173">
    <property type="entry name" value="LIPASE_GDXG_HIS"/>
    <property type="match status" value="1"/>
</dbReference>
<dbReference type="PROSITE" id="PS01174">
    <property type="entry name" value="LIPASE_GDXG_SER"/>
    <property type="match status" value="1"/>
</dbReference>
<evidence type="ECO:0000313" key="6">
    <source>
        <dbReference type="Proteomes" id="UP000295560"/>
    </source>
</evidence>
<keyword evidence="2" id="KW-0378">Hydrolase</keyword>
<evidence type="ECO:0000313" key="5">
    <source>
        <dbReference type="EMBL" id="TCK20319.1"/>
    </source>
</evidence>
<keyword evidence="6" id="KW-1185">Reference proteome</keyword>
<accession>A0A4R1HL54</accession>
<dbReference type="PANTHER" id="PTHR48081:SF30">
    <property type="entry name" value="ACETYL-HYDROLASE LIPR-RELATED"/>
    <property type="match status" value="1"/>
</dbReference>
<evidence type="ECO:0000259" key="4">
    <source>
        <dbReference type="Pfam" id="PF07859"/>
    </source>
</evidence>
<dbReference type="PANTHER" id="PTHR48081">
    <property type="entry name" value="AB HYDROLASE SUPERFAMILY PROTEIN C4A8.06C"/>
    <property type="match status" value="1"/>
</dbReference>
<name>A0A4R1HL54_PSEEN</name>
<evidence type="ECO:0000256" key="2">
    <source>
        <dbReference type="ARBA" id="ARBA00022801"/>
    </source>
</evidence>
<dbReference type="InterPro" id="IPR013094">
    <property type="entry name" value="AB_hydrolase_3"/>
</dbReference>
<dbReference type="Pfam" id="PF07859">
    <property type="entry name" value="Abhydrolase_3"/>
    <property type="match status" value="1"/>
</dbReference>
<dbReference type="EMBL" id="SMFZ01000002">
    <property type="protein sequence ID" value="TCK20319.1"/>
    <property type="molecule type" value="Genomic_DNA"/>
</dbReference>
<comment type="similarity">
    <text evidence="1">Belongs to the 'GDXG' lipolytic enzyme family.</text>
</comment>